<dbReference type="EMBL" id="JBHSDU010000003">
    <property type="protein sequence ID" value="MFC4308619.1"/>
    <property type="molecule type" value="Genomic_DNA"/>
</dbReference>
<dbReference type="RefSeq" id="WP_380595715.1">
    <property type="nucleotide sequence ID" value="NZ_JBHSDU010000003.1"/>
</dbReference>
<keyword evidence="2" id="KW-0808">Transferase</keyword>
<dbReference type="Gene3D" id="1.10.10.10">
    <property type="entry name" value="Winged helix-like DNA-binding domain superfamily/Winged helix DNA-binding domain"/>
    <property type="match status" value="1"/>
</dbReference>
<feature type="domain" description="O-methyltransferase dimerisation" evidence="1">
    <location>
        <begin position="17"/>
        <end position="93"/>
    </location>
</feature>
<evidence type="ECO:0000313" key="3">
    <source>
        <dbReference type="Proteomes" id="UP001595904"/>
    </source>
</evidence>
<dbReference type="Gene3D" id="3.40.50.150">
    <property type="entry name" value="Vaccinia Virus protein VP39"/>
    <property type="match status" value="1"/>
</dbReference>
<evidence type="ECO:0000259" key="1">
    <source>
        <dbReference type="Pfam" id="PF08100"/>
    </source>
</evidence>
<sequence>MRSPSAMLSPEHILQTGFGFRASQTLLSAVEVGLFTELGKGPRSNRQLRRSLGLKQSAVAELLEPLVALGFLEREGDDAGAVYVNSRESGHFLDRNSPGYLGDVLVQSARPEATPQQSSATGLLTIAALLLADRFDFSRYGSMLDLGSTRGLLARALAARHAHLACTRLGFSTLRTTGSLPRADVIVTPMILRRFDEAGRTRLIKRAHQALASGGCLIAIEFLTGEDRRRGSALAALLGVEPQRHRALSWSDLDDSCRAAGFERTELLPLIGPLTATLAYKPPKR</sequence>
<gene>
    <name evidence="2" type="ORF">ACFPN2_05945</name>
</gene>
<dbReference type="Proteomes" id="UP001595904">
    <property type="component" value="Unassembled WGS sequence"/>
</dbReference>
<dbReference type="InterPro" id="IPR036388">
    <property type="entry name" value="WH-like_DNA-bd_sf"/>
</dbReference>
<organism evidence="2 3">
    <name type="scientific">Steroidobacter flavus</name>
    <dbReference type="NCBI Taxonomy" id="1842136"/>
    <lineage>
        <taxon>Bacteria</taxon>
        <taxon>Pseudomonadati</taxon>
        <taxon>Pseudomonadota</taxon>
        <taxon>Gammaproteobacteria</taxon>
        <taxon>Steroidobacterales</taxon>
        <taxon>Steroidobacteraceae</taxon>
        <taxon>Steroidobacter</taxon>
    </lineage>
</organism>
<dbReference type="Pfam" id="PF08100">
    <property type="entry name" value="Dimerisation"/>
    <property type="match status" value="1"/>
</dbReference>
<keyword evidence="2" id="KW-0489">Methyltransferase</keyword>
<dbReference type="InterPro" id="IPR029063">
    <property type="entry name" value="SAM-dependent_MTases_sf"/>
</dbReference>
<dbReference type="SUPFAM" id="SSF53335">
    <property type="entry name" value="S-adenosyl-L-methionine-dependent methyltransferases"/>
    <property type="match status" value="1"/>
</dbReference>
<dbReference type="InterPro" id="IPR012967">
    <property type="entry name" value="COMT_dimerisation"/>
</dbReference>
<dbReference type="InterPro" id="IPR036390">
    <property type="entry name" value="WH_DNA-bd_sf"/>
</dbReference>
<dbReference type="GO" id="GO:0008168">
    <property type="term" value="F:methyltransferase activity"/>
    <property type="evidence" value="ECO:0007669"/>
    <property type="project" value="UniProtKB-KW"/>
</dbReference>
<accession>A0ABV8SQ94</accession>
<dbReference type="GO" id="GO:0032259">
    <property type="term" value="P:methylation"/>
    <property type="evidence" value="ECO:0007669"/>
    <property type="project" value="UniProtKB-KW"/>
</dbReference>
<dbReference type="SUPFAM" id="SSF46785">
    <property type="entry name" value="Winged helix' DNA-binding domain"/>
    <property type="match status" value="1"/>
</dbReference>
<proteinExistence type="predicted"/>
<reference evidence="3" key="1">
    <citation type="journal article" date="2019" name="Int. J. Syst. Evol. Microbiol.">
        <title>The Global Catalogue of Microorganisms (GCM) 10K type strain sequencing project: providing services to taxonomists for standard genome sequencing and annotation.</title>
        <authorList>
            <consortium name="The Broad Institute Genomics Platform"/>
            <consortium name="The Broad Institute Genome Sequencing Center for Infectious Disease"/>
            <person name="Wu L."/>
            <person name="Ma J."/>
        </authorList>
    </citation>
    <scope>NUCLEOTIDE SEQUENCE [LARGE SCALE GENOMIC DNA]</scope>
    <source>
        <strain evidence="3">CGMCC 1.10759</strain>
    </source>
</reference>
<protein>
    <submittedName>
        <fullName evidence="2">Methyltransferase dimerization domain-containing protein</fullName>
    </submittedName>
</protein>
<name>A0ABV8SQ94_9GAMM</name>
<keyword evidence="3" id="KW-1185">Reference proteome</keyword>
<evidence type="ECO:0000313" key="2">
    <source>
        <dbReference type="EMBL" id="MFC4308619.1"/>
    </source>
</evidence>
<comment type="caution">
    <text evidence="2">The sequence shown here is derived from an EMBL/GenBank/DDBJ whole genome shotgun (WGS) entry which is preliminary data.</text>
</comment>